<dbReference type="EMBL" id="JAGGLB010000003">
    <property type="protein sequence ID" value="MBP1989975.1"/>
    <property type="molecule type" value="Genomic_DNA"/>
</dbReference>
<dbReference type="Pfam" id="PF00155">
    <property type="entry name" value="Aminotran_1_2"/>
    <property type="match status" value="1"/>
</dbReference>
<dbReference type="InterPro" id="IPR015424">
    <property type="entry name" value="PyrdxlP-dep_Trfase"/>
</dbReference>
<evidence type="ECO:0000256" key="2">
    <source>
        <dbReference type="ARBA" id="ARBA00005384"/>
    </source>
</evidence>
<dbReference type="Pfam" id="PF00392">
    <property type="entry name" value="GntR"/>
    <property type="match status" value="1"/>
</dbReference>
<dbReference type="Gene3D" id="3.40.640.10">
    <property type="entry name" value="Type I PLP-dependent aspartate aminotransferase-like (Major domain)"/>
    <property type="match status" value="1"/>
</dbReference>
<dbReference type="SUPFAM" id="SSF53383">
    <property type="entry name" value="PLP-dependent transferases"/>
    <property type="match status" value="1"/>
</dbReference>
<dbReference type="InterPro" id="IPR015422">
    <property type="entry name" value="PyrdxlP-dep_Trfase_small"/>
</dbReference>
<comment type="cofactor">
    <cofactor evidence="1">
        <name>pyridoxal 5'-phosphate</name>
        <dbReference type="ChEBI" id="CHEBI:597326"/>
    </cofactor>
</comment>
<evidence type="ECO:0000256" key="3">
    <source>
        <dbReference type="ARBA" id="ARBA00022576"/>
    </source>
</evidence>
<dbReference type="PANTHER" id="PTHR46577">
    <property type="entry name" value="HTH-TYPE TRANSCRIPTIONAL REGULATORY PROTEIN GABR"/>
    <property type="match status" value="1"/>
</dbReference>
<accession>A0ABS4IR14</accession>
<keyword evidence="4" id="KW-0663">Pyridoxal phosphate</keyword>
<dbReference type="Gene3D" id="1.10.10.10">
    <property type="entry name" value="Winged helix-like DNA-binding domain superfamily/Winged helix DNA-binding domain"/>
    <property type="match status" value="1"/>
</dbReference>
<keyword evidence="7" id="KW-0804">Transcription</keyword>
<keyword evidence="6 9" id="KW-0238">DNA-binding</keyword>
<dbReference type="PANTHER" id="PTHR46577:SF2">
    <property type="entry name" value="TRANSCRIPTIONAL REGULATORY PROTEIN"/>
    <property type="match status" value="1"/>
</dbReference>
<sequence length="478" mass="53356">MWKPDRTSGQSLFQQIADDMERRISYGEFPPGSLLPSERKLAEQLEVNRSTVVLAYEQLRALGLIESQTGSGTRVSRFKWGVSSKHTPNWNRYVEGGNFLPNLPFLRRIREVLQKGTAIIDFASGELASDLAPNEEIRLILKEQPFIEHLGYVNPQGYVPLRETLVSYLEQYRSIQATESSILITSGSQQSLYLITQCLLSPGDAVAIEDPSYCYSLPMFQSAGLRLFRLPVDDKGIKPEDVRALYKKHRIRMVFINPNFQNPTGAVFDPVRRTQLLDLAAELGIPIVEDDPFSLTAYEGTPPAPLKSLDQHGSVIYIGSLSKIAASGLRIGWMVAPHSVVSRLADARQQMDFGLSVVPQRIAVQFLESPYVEPHLDRLRTSLLFKRDLLIGALEKELGDDVTFTVPQGGLHLWCKIIPEVNDSKLLEEAIKRGIIFVPGSVYGSDSGYVRFTFARPSQEDIVPGIAKFAEALRAVLV</sequence>
<organism evidence="9 10">
    <name type="scientific">Paenibacillus eucommiae</name>
    <dbReference type="NCBI Taxonomy" id="1355755"/>
    <lineage>
        <taxon>Bacteria</taxon>
        <taxon>Bacillati</taxon>
        <taxon>Bacillota</taxon>
        <taxon>Bacilli</taxon>
        <taxon>Bacillales</taxon>
        <taxon>Paenibacillaceae</taxon>
        <taxon>Paenibacillus</taxon>
    </lineage>
</organism>
<dbReference type="CDD" id="cd07377">
    <property type="entry name" value="WHTH_GntR"/>
    <property type="match status" value="1"/>
</dbReference>
<dbReference type="InterPro" id="IPR000524">
    <property type="entry name" value="Tscrpt_reg_HTH_GntR"/>
</dbReference>
<evidence type="ECO:0000313" key="10">
    <source>
        <dbReference type="Proteomes" id="UP001519287"/>
    </source>
</evidence>
<keyword evidence="3" id="KW-0032">Aminotransferase</keyword>
<dbReference type="InterPro" id="IPR036390">
    <property type="entry name" value="WH_DNA-bd_sf"/>
</dbReference>
<dbReference type="GO" id="GO:0003677">
    <property type="term" value="F:DNA binding"/>
    <property type="evidence" value="ECO:0007669"/>
    <property type="project" value="UniProtKB-KW"/>
</dbReference>
<dbReference type="PROSITE" id="PS50949">
    <property type="entry name" value="HTH_GNTR"/>
    <property type="match status" value="1"/>
</dbReference>
<name>A0ABS4IR14_9BACL</name>
<comment type="similarity">
    <text evidence="2">In the C-terminal section; belongs to the class-I pyridoxal-phosphate-dependent aminotransferase family.</text>
</comment>
<evidence type="ECO:0000313" key="9">
    <source>
        <dbReference type="EMBL" id="MBP1989975.1"/>
    </source>
</evidence>
<feature type="domain" description="HTH gntR-type" evidence="8">
    <location>
        <begin position="10"/>
        <end position="78"/>
    </location>
</feature>
<dbReference type="Proteomes" id="UP001519287">
    <property type="component" value="Unassembled WGS sequence"/>
</dbReference>
<evidence type="ECO:0000256" key="5">
    <source>
        <dbReference type="ARBA" id="ARBA00023015"/>
    </source>
</evidence>
<keyword evidence="3" id="KW-0808">Transferase</keyword>
<dbReference type="PRINTS" id="PR00035">
    <property type="entry name" value="HTHGNTR"/>
</dbReference>
<evidence type="ECO:0000259" key="8">
    <source>
        <dbReference type="PROSITE" id="PS50949"/>
    </source>
</evidence>
<evidence type="ECO:0000256" key="6">
    <source>
        <dbReference type="ARBA" id="ARBA00023125"/>
    </source>
</evidence>
<dbReference type="InterPro" id="IPR015421">
    <property type="entry name" value="PyrdxlP-dep_Trfase_major"/>
</dbReference>
<dbReference type="SUPFAM" id="SSF46785">
    <property type="entry name" value="Winged helix' DNA-binding domain"/>
    <property type="match status" value="1"/>
</dbReference>
<evidence type="ECO:0000256" key="1">
    <source>
        <dbReference type="ARBA" id="ARBA00001933"/>
    </source>
</evidence>
<dbReference type="RefSeq" id="WP_209970738.1">
    <property type="nucleotide sequence ID" value="NZ_JAGGLB010000003.1"/>
</dbReference>
<dbReference type="Gene3D" id="3.90.1150.10">
    <property type="entry name" value="Aspartate Aminotransferase, domain 1"/>
    <property type="match status" value="1"/>
</dbReference>
<evidence type="ECO:0000256" key="7">
    <source>
        <dbReference type="ARBA" id="ARBA00023163"/>
    </source>
</evidence>
<dbReference type="SMART" id="SM00345">
    <property type="entry name" value="HTH_GNTR"/>
    <property type="match status" value="1"/>
</dbReference>
<comment type="caution">
    <text evidence="9">The sequence shown here is derived from an EMBL/GenBank/DDBJ whole genome shotgun (WGS) entry which is preliminary data.</text>
</comment>
<evidence type="ECO:0000256" key="4">
    <source>
        <dbReference type="ARBA" id="ARBA00022898"/>
    </source>
</evidence>
<proteinExistence type="inferred from homology"/>
<keyword evidence="5" id="KW-0805">Transcription regulation</keyword>
<dbReference type="CDD" id="cd00609">
    <property type="entry name" value="AAT_like"/>
    <property type="match status" value="1"/>
</dbReference>
<dbReference type="InterPro" id="IPR036388">
    <property type="entry name" value="WH-like_DNA-bd_sf"/>
</dbReference>
<gene>
    <name evidence="9" type="ORF">J2Z66_001573</name>
</gene>
<reference evidence="9 10" key="1">
    <citation type="submission" date="2021-03" db="EMBL/GenBank/DDBJ databases">
        <title>Genomic Encyclopedia of Type Strains, Phase IV (KMG-IV): sequencing the most valuable type-strain genomes for metagenomic binning, comparative biology and taxonomic classification.</title>
        <authorList>
            <person name="Goeker M."/>
        </authorList>
    </citation>
    <scope>NUCLEOTIDE SEQUENCE [LARGE SCALE GENOMIC DNA]</scope>
    <source>
        <strain evidence="9 10">DSM 26048</strain>
    </source>
</reference>
<dbReference type="InterPro" id="IPR004839">
    <property type="entry name" value="Aminotransferase_I/II_large"/>
</dbReference>
<dbReference type="InterPro" id="IPR051446">
    <property type="entry name" value="HTH_trans_reg/aminotransferase"/>
</dbReference>
<protein>
    <submittedName>
        <fullName evidence="9">DNA-binding transcriptional MocR family regulator</fullName>
    </submittedName>
</protein>
<keyword evidence="10" id="KW-1185">Reference proteome</keyword>